<dbReference type="Pfam" id="PF00005">
    <property type="entry name" value="ABC_tran"/>
    <property type="match status" value="1"/>
</dbReference>
<dbReference type="InterPro" id="IPR003439">
    <property type="entry name" value="ABC_transporter-like_ATP-bd"/>
</dbReference>
<dbReference type="Proteomes" id="UP000483004">
    <property type="component" value="Unassembled WGS sequence"/>
</dbReference>
<proteinExistence type="inferred from homology"/>
<dbReference type="Gene3D" id="3.40.50.300">
    <property type="entry name" value="P-loop containing nucleotide triphosphate hydrolases"/>
    <property type="match status" value="1"/>
</dbReference>
<name>A0A6L3VPN7_9ACTN</name>
<dbReference type="OrthoDB" id="5179231at2"/>
<evidence type="ECO:0000256" key="2">
    <source>
        <dbReference type="ARBA" id="ARBA00022448"/>
    </source>
</evidence>
<dbReference type="PROSITE" id="PS50893">
    <property type="entry name" value="ABC_TRANSPORTER_2"/>
    <property type="match status" value="1"/>
</dbReference>
<feature type="domain" description="ABC transporter" evidence="6">
    <location>
        <begin position="2"/>
        <end position="234"/>
    </location>
</feature>
<dbReference type="PROSITE" id="PS00211">
    <property type="entry name" value="ABC_TRANSPORTER_1"/>
    <property type="match status" value="1"/>
</dbReference>
<keyword evidence="4 7" id="KW-0067">ATP-binding</keyword>
<evidence type="ECO:0000256" key="3">
    <source>
        <dbReference type="ARBA" id="ARBA00022741"/>
    </source>
</evidence>
<dbReference type="GO" id="GO:0016887">
    <property type="term" value="F:ATP hydrolysis activity"/>
    <property type="evidence" value="ECO:0007669"/>
    <property type="project" value="InterPro"/>
</dbReference>
<evidence type="ECO:0000313" key="7">
    <source>
        <dbReference type="EMBL" id="KAB2371186.1"/>
    </source>
</evidence>
<sequence>MLRIDGLSAWYGEAQALREVSLRVDEGEIVTLVGRNGAGKTTLLRCLMGLHKDAKGTIEFLGEDITALGPHKRARRGLGYVPDDRGVFATLSVEENLTLPPVARPDGAAEPWPLERVYETFPRLRERRRFPGTKLSGGEQQMLALARVLRTGARLLLCDEPTEGLSPLIVQQIGAILREVKAAGVTVLLIEQNVHFAATVADRHHLLAEGRVVESLDNDEVLAREGELLDYLGI</sequence>
<accession>A0A6L3VPN7</accession>
<evidence type="ECO:0000256" key="1">
    <source>
        <dbReference type="ARBA" id="ARBA00005417"/>
    </source>
</evidence>
<comment type="similarity">
    <text evidence="1">Belongs to the ABC transporter superfamily.</text>
</comment>
<dbReference type="InterPro" id="IPR027417">
    <property type="entry name" value="P-loop_NTPase"/>
</dbReference>
<dbReference type="GO" id="GO:0015807">
    <property type="term" value="P:L-amino acid transport"/>
    <property type="evidence" value="ECO:0007669"/>
    <property type="project" value="TreeGrafter"/>
</dbReference>
<dbReference type="GO" id="GO:0005524">
    <property type="term" value="F:ATP binding"/>
    <property type="evidence" value="ECO:0007669"/>
    <property type="project" value="UniProtKB-KW"/>
</dbReference>
<keyword evidence="2" id="KW-0813">Transport</keyword>
<dbReference type="InterPro" id="IPR003593">
    <property type="entry name" value="AAA+_ATPase"/>
</dbReference>
<dbReference type="PANTHER" id="PTHR43820">
    <property type="entry name" value="HIGH-AFFINITY BRANCHED-CHAIN AMINO ACID TRANSPORT ATP-BINDING PROTEIN LIVF"/>
    <property type="match status" value="1"/>
</dbReference>
<keyword evidence="8" id="KW-1185">Reference proteome</keyword>
<protein>
    <submittedName>
        <fullName evidence="7">ABC transporter ATP-binding protein</fullName>
    </submittedName>
</protein>
<reference evidence="7 8" key="1">
    <citation type="submission" date="2019-09" db="EMBL/GenBank/DDBJ databases">
        <title>Actinomadura physcomitrii sp. nov., a novel actinomycete isolated from moss [Physcomitrium sphaericum (Ludw) Fuernr].</title>
        <authorList>
            <person name="Liu C."/>
            <person name="Zhuang X."/>
        </authorList>
    </citation>
    <scope>NUCLEOTIDE SEQUENCE [LARGE SCALE GENOMIC DNA]</scope>
    <source>
        <strain evidence="7 8">CYP1-1B</strain>
    </source>
</reference>
<keyword evidence="5" id="KW-0029">Amino-acid transport</keyword>
<dbReference type="CDD" id="cd03224">
    <property type="entry name" value="ABC_TM1139_LivF_branched"/>
    <property type="match status" value="1"/>
</dbReference>
<evidence type="ECO:0000259" key="6">
    <source>
        <dbReference type="PROSITE" id="PS50893"/>
    </source>
</evidence>
<dbReference type="GO" id="GO:0015658">
    <property type="term" value="F:branched-chain amino acid transmembrane transporter activity"/>
    <property type="evidence" value="ECO:0007669"/>
    <property type="project" value="TreeGrafter"/>
</dbReference>
<evidence type="ECO:0000313" key="8">
    <source>
        <dbReference type="Proteomes" id="UP000483004"/>
    </source>
</evidence>
<organism evidence="7 8">
    <name type="scientific">Actinomadura montaniterrae</name>
    <dbReference type="NCBI Taxonomy" id="1803903"/>
    <lineage>
        <taxon>Bacteria</taxon>
        <taxon>Bacillati</taxon>
        <taxon>Actinomycetota</taxon>
        <taxon>Actinomycetes</taxon>
        <taxon>Streptosporangiales</taxon>
        <taxon>Thermomonosporaceae</taxon>
        <taxon>Actinomadura</taxon>
    </lineage>
</organism>
<gene>
    <name evidence="7" type="ORF">F9B16_32845</name>
</gene>
<dbReference type="SMART" id="SM00382">
    <property type="entry name" value="AAA"/>
    <property type="match status" value="1"/>
</dbReference>
<dbReference type="RefSeq" id="WP_151544115.1">
    <property type="nucleotide sequence ID" value="NZ_WBMR01000129.1"/>
</dbReference>
<keyword evidence="3" id="KW-0547">Nucleotide-binding</keyword>
<dbReference type="InterPro" id="IPR017871">
    <property type="entry name" value="ABC_transporter-like_CS"/>
</dbReference>
<dbReference type="SUPFAM" id="SSF52540">
    <property type="entry name" value="P-loop containing nucleoside triphosphate hydrolases"/>
    <property type="match status" value="1"/>
</dbReference>
<evidence type="ECO:0000256" key="4">
    <source>
        <dbReference type="ARBA" id="ARBA00022840"/>
    </source>
</evidence>
<dbReference type="PANTHER" id="PTHR43820:SF4">
    <property type="entry name" value="HIGH-AFFINITY BRANCHED-CHAIN AMINO ACID TRANSPORT ATP-BINDING PROTEIN LIVF"/>
    <property type="match status" value="1"/>
</dbReference>
<dbReference type="AlphaFoldDB" id="A0A6L3VPN7"/>
<dbReference type="InterPro" id="IPR052156">
    <property type="entry name" value="BCAA_Transport_ATP-bd_LivF"/>
</dbReference>
<evidence type="ECO:0000256" key="5">
    <source>
        <dbReference type="ARBA" id="ARBA00022970"/>
    </source>
</evidence>
<dbReference type="EMBL" id="WBMR01000129">
    <property type="protein sequence ID" value="KAB2371186.1"/>
    <property type="molecule type" value="Genomic_DNA"/>
</dbReference>
<comment type="caution">
    <text evidence="7">The sequence shown here is derived from an EMBL/GenBank/DDBJ whole genome shotgun (WGS) entry which is preliminary data.</text>
</comment>